<keyword evidence="2 3" id="KW-0456">Lyase</keyword>
<comment type="similarity">
    <text evidence="1 3">Belongs to the CpcT/CpeT biliprotein lyase family.</text>
</comment>
<sequence>MSLSSELVTLAKYMAGEFDNQQQALGEPAWYVHLRLWQRPVPLFSEDSLTLFAEQANIVNLDKPYRPRILRLQHSQTTPDSLQVQYYMLKDLESIRGAGRKPELLKQLTPEQIEFLPGCSLTVQSCQVTPNSYEFSATSATGKPCSFSYQGNNYQVSLGFEATPEEFRSYDKGIDTTTGKAIWGALLGPFRFTKRQDFGSELVIH</sequence>
<dbReference type="InterPro" id="IPR010404">
    <property type="entry name" value="CpcT/CpeT"/>
</dbReference>
<gene>
    <name evidence="3" type="primary">cpcT</name>
    <name evidence="4" type="ORF">KME25_20780</name>
</gene>
<name>A0A951UBG1_9CYAN</name>
<dbReference type="EMBL" id="JAHHIF010000031">
    <property type="protein sequence ID" value="MBW4546854.1"/>
    <property type="molecule type" value="Genomic_DNA"/>
</dbReference>
<dbReference type="InterPro" id="IPR038672">
    <property type="entry name" value="CpcT/CpeT_sf"/>
</dbReference>
<dbReference type="CDD" id="cd16338">
    <property type="entry name" value="CpcT"/>
    <property type="match status" value="1"/>
</dbReference>
<comment type="function">
    <text evidence="3">Covalently attaches a chromophore to Cys residue(s) of phycobiliproteins.</text>
</comment>
<protein>
    <recommendedName>
        <fullName evidence="3">Chromophore lyase CpcT/CpeT</fullName>
        <ecNumber evidence="3">4.-.-.-</ecNumber>
    </recommendedName>
</protein>
<evidence type="ECO:0000313" key="5">
    <source>
        <dbReference type="Proteomes" id="UP000753908"/>
    </source>
</evidence>
<dbReference type="PANTHER" id="PTHR35137:SF1">
    <property type="entry name" value="CHROMOPHORE LYASE CRL, CHLOROPLASTIC"/>
    <property type="match status" value="1"/>
</dbReference>
<organism evidence="4 5">
    <name type="scientific">Symplocastrum torsivum CPER-KK1</name>
    <dbReference type="NCBI Taxonomy" id="450513"/>
    <lineage>
        <taxon>Bacteria</taxon>
        <taxon>Bacillati</taxon>
        <taxon>Cyanobacteriota</taxon>
        <taxon>Cyanophyceae</taxon>
        <taxon>Oscillatoriophycideae</taxon>
        <taxon>Oscillatoriales</taxon>
        <taxon>Microcoleaceae</taxon>
        <taxon>Symplocastrum</taxon>
    </lineage>
</organism>
<dbReference type="AlphaFoldDB" id="A0A951UBG1"/>
<evidence type="ECO:0000256" key="1">
    <source>
        <dbReference type="ARBA" id="ARBA00008206"/>
    </source>
</evidence>
<dbReference type="GO" id="GO:0017006">
    <property type="term" value="P:protein-tetrapyrrole linkage"/>
    <property type="evidence" value="ECO:0007669"/>
    <property type="project" value="UniProtKB-UniRule"/>
</dbReference>
<dbReference type="Gene3D" id="2.40.128.590">
    <property type="entry name" value="CpcT/CpeT domain"/>
    <property type="match status" value="1"/>
</dbReference>
<evidence type="ECO:0000313" key="4">
    <source>
        <dbReference type="EMBL" id="MBW4546854.1"/>
    </source>
</evidence>
<proteinExistence type="inferred from homology"/>
<dbReference type="PANTHER" id="PTHR35137">
    <property type="entry name" value="CHROMOPHORE LYASE CRL, CHLOROPLASTIC"/>
    <property type="match status" value="1"/>
</dbReference>
<dbReference type="EC" id="4.-.-.-" evidence="3"/>
<evidence type="ECO:0000256" key="2">
    <source>
        <dbReference type="ARBA" id="ARBA00023239"/>
    </source>
</evidence>
<evidence type="ECO:0000256" key="3">
    <source>
        <dbReference type="HAMAP-Rule" id="MF_01460"/>
    </source>
</evidence>
<dbReference type="HAMAP" id="MF_01460">
    <property type="entry name" value="Chrphore_lyase_CpxT"/>
    <property type="match status" value="1"/>
</dbReference>
<accession>A0A951UBG1</accession>
<dbReference type="Proteomes" id="UP000753908">
    <property type="component" value="Unassembled WGS sequence"/>
</dbReference>
<comment type="caution">
    <text evidence="4">The sequence shown here is derived from an EMBL/GenBank/DDBJ whole genome shotgun (WGS) entry which is preliminary data.</text>
</comment>
<dbReference type="Pfam" id="PF06206">
    <property type="entry name" value="CpeT"/>
    <property type="match status" value="1"/>
</dbReference>
<reference evidence="4" key="2">
    <citation type="journal article" date="2022" name="Microbiol. Resour. Announc.">
        <title>Metagenome Sequencing to Explore Phylogenomics of Terrestrial Cyanobacteria.</title>
        <authorList>
            <person name="Ward R.D."/>
            <person name="Stajich J.E."/>
            <person name="Johansen J.R."/>
            <person name="Huntemann M."/>
            <person name="Clum A."/>
            <person name="Foster B."/>
            <person name="Foster B."/>
            <person name="Roux S."/>
            <person name="Palaniappan K."/>
            <person name="Varghese N."/>
            <person name="Mukherjee S."/>
            <person name="Reddy T.B.K."/>
            <person name="Daum C."/>
            <person name="Copeland A."/>
            <person name="Chen I.A."/>
            <person name="Ivanova N.N."/>
            <person name="Kyrpides N.C."/>
            <person name="Shapiro N."/>
            <person name="Eloe-Fadrosh E.A."/>
            <person name="Pietrasiak N."/>
        </authorList>
    </citation>
    <scope>NUCLEOTIDE SEQUENCE</scope>
    <source>
        <strain evidence="4">CPER-KK1</strain>
    </source>
</reference>
<dbReference type="GO" id="GO:0016829">
    <property type="term" value="F:lyase activity"/>
    <property type="evidence" value="ECO:0007669"/>
    <property type="project" value="UniProtKB-KW"/>
</dbReference>
<reference evidence="4" key="1">
    <citation type="submission" date="2021-05" db="EMBL/GenBank/DDBJ databases">
        <authorList>
            <person name="Pietrasiak N."/>
            <person name="Ward R."/>
            <person name="Stajich J.E."/>
            <person name="Kurbessoian T."/>
        </authorList>
    </citation>
    <scope>NUCLEOTIDE SEQUENCE</scope>
    <source>
        <strain evidence="4">CPER-KK1</strain>
    </source>
</reference>